<sequence length="436" mass="47622">MWRSALSATPHGAVFLFHRRPRKGEPLPSDISSTGIARVASGCDSTSRKDVLGRIEIPVVPGAATRTRPVPGRERQFSEQIPAHRTGLAGRVPTVDHDQRAARSFTLVLKLAPELTPAGIGDGPREATVANHARDVEVLDHDQVSRPHKPGAGPVQEVLPSVAHLAMSTSDLGFRLAAITAAAQATCQPPLIASQILRLADQVPRIRDPLPLTGHREIRQTEVDGDVLARGLSRSGSIGVDSKRHVPATVRLTRDHNGCRIQPLEIPVIERPHEPQRRPGLGQYQRPVTQPERRSRVVRALTTRAGLEPGVARASSEEVPKGGVLVSQCLLQRHRGHLRQERELLGALPRGQCCIGFPVRRVHPIGAVAITAVAQRLVPHQTDTSEGAGQHRSLVQRRVGPAPVRHTHDTHSTWEGTRTVTPDCRTEHRRTARRSW</sequence>
<dbReference type="AlphaFoldDB" id="A0A1W2AEU4"/>
<dbReference type="EMBL" id="FWYC01000003">
    <property type="protein sequence ID" value="SMC58971.1"/>
    <property type="molecule type" value="Genomic_DNA"/>
</dbReference>
<reference evidence="3" key="1">
    <citation type="submission" date="2017-04" db="EMBL/GenBank/DDBJ databases">
        <authorList>
            <person name="Varghese N."/>
            <person name="Submissions S."/>
        </authorList>
    </citation>
    <scope>NUCLEOTIDE SEQUENCE [LARGE SCALE GENOMIC DNA]</scope>
    <source>
        <strain evidence="3">DSM 44073</strain>
    </source>
</reference>
<evidence type="ECO:0000313" key="2">
    <source>
        <dbReference type="EMBL" id="SMC58971.1"/>
    </source>
</evidence>
<proteinExistence type="predicted"/>
<organism evidence="2 3">
    <name type="scientific">Lentzea albidocapillata</name>
    <dbReference type="NCBI Taxonomy" id="40571"/>
    <lineage>
        <taxon>Bacteria</taxon>
        <taxon>Bacillati</taxon>
        <taxon>Actinomycetota</taxon>
        <taxon>Actinomycetes</taxon>
        <taxon>Pseudonocardiales</taxon>
        <taxon>Pseudonocardiaceae</taxon>
        <taxon>Lentzea</taxon>
    </lineage>
</organism>
<evidence type="ECO:0000313" key="3">
    <source>
        <dbReference type="Proteomes" id="UP000192840"/>
    </source>
</evidence>
<feature type="compositionally biased region" description="Basic residues" evidence="1">
    <location>
        <begin position="427"/>
        <end position="436"/>
    </location>
</feature>
<dbReference type="Proteomes" id="UP000192840">
    <property type="component" value="Unassembled WGS sequence"/>
</dbReference>
<gene>
    <name evidence="2" type="ORF">SAMN05660733_00624</name>
</gene>
<feature type="region of interest" description="Disordered" evidence="1">
    <location>
        <begin position="402"/>
        <end position="436"/>
    </location>
</feature>
<name>A0A1W2AEU4_9PSEU</name>
<dbReference type="STRING" id="40571.SAMN05660733_00624"/>
<feature type="region of interest" description="Disordered" evidence="1">
    <location>
        <begin position="273"/>
        <end position="293"/>
    </location>
</feature>
<protein>
    <submittedName>
        <fullName evidence="2">Uncharacterized protein</fullName>
    </submittedName>
</protein>
<keyword evidence="3" id="KW-1185">Reference proteome</keyword>
<accession>A0A1W2AEU4</accession>
<evidence type="ECO:0000256" key="1">
    <source>
        <dbReference type="SAM" id="MobiDB-lite"/>
    </source>
</evidence>